<proteinExistence type="predicted"/>
<dbReference type="GO" id="GO:0009253">
    <property type="term" value="P:peptidoglycan catabolic process"/>
    <property type="evidence" value="ECO:0007669"/>
    <property type="project" value="InterPro"/>
</dbReference>
<dbReference type="Gene3D" id="3.40.630.40">
    <property type="entry name" value="Zn-dependent exopeptidases"/>
    <property type="match status" value="1"/>
</dbReference>
<dbReference type="InterPro" id="IPR003961">
    <property type="entry name" value="FN3_dom"/>
</dbReference>
<dbReference type="AlphaFoldDB" id="A0A2N0UKC8"/>
<dbReference type="CDD" id="cd00063">
    <property type="entry name" value="FN3"/>
    <property type="match status" value="1"/>
</dbReference>
<dbReference type="PROSITE" id="PS50853">
    <property type="entry name" value="FN3"/>
    <property type="match status" value="1"/>
</dbReference>
<gene>
    <name evidence="4" type="ORF">RBATCC27255_01550</name>
</gene>
<organism evidence="4 5">
    <name type="scientific">Ruminococcus bromii</name>
    <dbReference type="NCBI Taxonomy" id="40518"/>
    <lineage>
        <taxon>Bacteria</taxon>
        <taxon>Bacillati</taxon>
        <taxon>Bacillota</taxon>
        <taxon>Clostridia</taxon>
        <taxon>Eubacteriales</taxon>
        <taxon>Oscillospiraceae</taxon>
        <taxon>Ruminococcus</taxon>
    </lineage>
</organism>
<evidence type="ECO:0000313" key="5">
    <source>
        <dbReference type="Proteomes" id="UP000233425"/>
    </source>
</evidence>
<feature type="domain" description="Fibronectin type-III" evidence="3">
    <location>
        <begin position="312"/>
        <end position="401"/>
    </location>
</feature>
<evidence type="ECO:0000313" key="4">
    <source>
        <dbReference type="EMBL" id="PKD27445.1"/>
    </source>
</evidence>
<dbReference type="SMART" id="SM00060">
    <property type="entry name" value="FN3"/>
    <property type="match status" value="3"/>
</dbReference>
<evidence type="ECO:0000256" key="1">
    <source>
        <dbReference type="SAM" id="MobiDB-lite"/>
    </source>
</evidence>
<dbReference type="Gene3D" id="2.60.40.1080">
    <property type="match status" value="1"/>
</dbReference>
<dbReference type="PANTHER" id="PTHR47135">
    <property type="entry name" value="FIBRONECTIN TYPE III DOMAIN-CONTAINING PROTEIN 7"/>
    <property type="match status" value="1"/>
</dbReference>
<protein>
    <submittedName>
        <fullName evidence="4">Fibronectin type III domain protein</fullName>
    </submittedName>
</protein>
<accession>A0A2N0UKC8</accession>
<dbReference type="InterPro" id="IPR002508">
    <property type="entry name" value="MurNAc-LAA_cat"/>
</dbReference>
<dbReference type="EMBL" id="NNSR01000070">
    <property type="protein sequence ID" value="PKD27445.1"/>
    <property type="molecule type" value="Genomic_DNA"/>
</dbReference>
<evidence type="ECO:0000256" key="2">
    <source>
        <dbReference type="SAM" id="SignalP"/>
    </source>
</evidence>
<dbReference type="PANTHER" id="PTHR47135:SF3">
    <property type="entry name" value="FIBRONECTIN TYPE-III DOMAIN-CONTAINING PROTEIN"/>
    <property type="match status" value="1"/>
</dbReference>
<dbReference type="SUPFAM" id="SSF49265">
    <property type="entry name" value="Fibronectin type III"/>
    <property type="match status" value="3"/>
</dbReference>
<dbReference type="InterPro" id="IPR003343">
    <property type="entry name" value="Big_2"/>
</dbReference>
<dbReference type="InterPro" id="IPR036116">
    <property type="entry name" value="FN3_sf"/>
</dbReference>
<dbReference type="GO" id="GO:0008745">
    <property type="term" value="F:N-acetylmuramoyl-L-alanine amidase activity"/>
    <property type="evidence" value="ECO:0007669"/>
    <property type="project" value="InterPro"/>
</dbReference>
<dbReference type="Pfam" id="PF01520">
    <property type="entry name" value="Amidase_3"/>
    <property type="match status" value="1"/>
</dbReference>
<feature type="compositionally biased region" description="Polar residues" evidence="1">
    <location>
        <begin position="686"/>
        <end position="701"/>
    </location>
</feature>
<feature type="region of interest" description="Disordered" evidence="1">
    <location>
        <begin position="658"/>
        <end position="721"/>
    </location>
</feature>
<dbReference type="SUPFAM" id="SSF53187">
    <property type="entry name" value="Zn-dependent exopeptidases"/>
    <property type="match status" value="1"/>
</dbReference>
<feature type="compositionally biased region" description="Polar residues" evidence="1">
    <location>
        <begin position="661"/>
        <end position="679"/>
    </location>
</feature>
<name>A0A2N0UKC8_9FIRM</name>
<reference evidence="4" key="1">
    <citation type="journal article" date="2018" name="Environ. Microbiol.">
        <title>Sporulation capability and amylosome conservation among diverse human colonic and rumen isolates of the keystone starch-degrader Ruminococcus bromii.</title>
        <authorList>
            <person name="Mukhopadhya I."/>
            <person name="Morais S."/>
            <person name="Laverde-Gomez J."/>
            <person name="Sheridan P.O."/>
            <person name="Walker A.W."/>
            <person name="Kelly W."/>
            <person name="Klieve A.V."/>
            <person name="Ouwerkerk D."/>
            <person name="Duncan S.H."/>
            <person name="Louis P."/>
            <person name="Koropatkin N."/>
            <person name="Cockburn D."/>
            <person name="Kibler R."/>
            <person name="Cooper P.J."/>
            <person name="Sandoval C."/>
            <person name="Crost E."/>
            <person name="Juge N."/>
            <person name="Bayer E.A."/>
            <person name="Flint H.J."/>
        </authorList>
    </citation>
    <scope>NUCLEOTIDE SEQUENCE [LARGE SCALE GENOMIC DNA]</scope>
    <source>
        <strain evidence="4">ATCC 27255</strain>
    </source>
</reference>
<keyword evidence="2" id="KW-0732">Signal</keyword>
<dbReference type="Pfam" id="PF00041">
    <property type="entry name" value="fn3"/>
    <property type="match status" value="1"/>
</dbReference>
<feature type="signal peptide" evidence="2">
    <location>
        <begin position="1"/>
        <end position="22"/>
    </location>
</feature>
<dbReference type="InterPro" id="IPR013783">
    <property type="entry name" value="Ig-like_fold"/>
</dbReference>
<keyword evidence="5" id="KW-1185">Reference proteome</keyword>
<comment type="caution">
    <text evidence="4">The sequence shown here is derived from an EMBL/GenBank/DDBJ whole genome shotgun (WGS) entry which is preliminary data.</text>
</comment>
<dbReference type="Gene3D" id="2.60.40.10">
    <property type="entry name" value="Immunoglobulins"/>
    <property type="match status" value="4"/>
</dbReference>
<dbReference type="Pfam" id="PF02368">
    <property type="entry name" value="Big_2"/>
    <property type="match status" value="1"/>
</dbReference>
<dbReference type="Proteomes" id="UP000233425">
    <property type="component" value="Unassembled WGS sequence"/>
</dbReference>
<feature type="chain" id="PRO_5038785863" evidence="2">
    <location>
        <begin position="23"/>
        <end position="721"/>
    </location>
</feature>
<dbReference type="SMART" id="SM00646">
    <property type="entry name" value="Ami_3"/>
    <property type="match status" value="1"/>
</dbReference>
<evidence type="ECO:0000259" key="3">
    <source>
        <dbReference type="PROSITE" id="PS50853"/>
    </source>
</evidence>
<dbReference type="InterPro" id="IPR008964">
    <property type="entry name" value="Invasin/intimin_cell_adhesion"/>
</dbReference>
<dbReference type="SUPFAM" id="SSF49373">
    <property type="entry name" value="Invasin/intimin cell-adhesion fragments"/>
    <property type="match status" value="1"/>
</dbReference>
<sequence length="721" mass="78635">MKSRKILPILLSAMVTFGITTAVSVTANAVEVAKAPVQNKHNAQTSLATPKISKAESVYEGVKLSWNNVDGAALYRVYYKGKNGWTKLTDTTSTSCIDSDVYSGGNYTYTVRCITEDGKKFSSGYDSKGTKLTYIAAPEISKTESVNGGEKLTWNKVKGAKKYRAYLKNGKQWIRIGDTTSTSLVHKNVASGKSYTYTVRCISYNAKSFTSGFDHKGTETTYIATPQISKLESVNSGVKLSWNSVGGAEMYRVFYKGRNGWTKLVDTAETSCVDSDVLSGNNYTYTVRCISNDARKYQSGYDKNGESVKYIATPKVTKTNVTYNSVKLTWNKVKGAEKYRVYRKNGNTWKRIADTKSTSVTDKNLSAEKSYTYTVRCITANGKKFASGYDSKGFTATTSPVPPVIFDKTSITVDKGKTYTIKTTVADKSKPITWSTSNAKVATVDQKGKVKAVGKGSAIITAEVDGIKTTCKVKVKVIKIYLSPSNQNANTYATGNTNEMAQCDKIAAATAKALNRCGFEVMVAKSGTLMQKRCPESDKFGADIHMPIHTNASGYGNYTGGTRVFCLNSSGKKAAQAVCNSLGAITPGKDDAVIYKKDLYEINVPKALSLYVECEFHDTVTGSNWIRKNINEIGEAICKGLCKYYGYTYVAPAKNTKTTKKSAQAVSSQNTTEPTQPATENELVQEPTTVSQQESYESVQMPTEPTQPETEPTTIASDSIY</sequence>
<feature type="compositionally biased region" description="Low complexity" evidence="1">
    <location>
        <begin position="702"/>
        <end position="714"/>
    </location>
</feature>
<dbReference type="SMART" id="SM00635">
    <property type="entry name" value="BID_2"/>
    <property type="match status" value="1"/>
</dbReference>
<dbReference type="RefSeq" id="WP_101029494.1">
    <property type="nucleotide sequence ID" value="NZ_CABMMZ010000070.1"/>
</dbReference>